<keyword evidence="2" id="KW-1185">Reference proteome</keyword>
<organism evidence="1 2">
    <name type="scientific">Coprinellus micaceus</name>
    <name type="common">Glistening ink-cap mushroom</name>
    <name type="synonym">Coprinus micaceus</name>
    <dbReference type="NCBI Taxonomy" id="71717"/>
    <lineage>
        <taxon>Eukaryota</taxon>
        <taxon>Fungi</taxon>
        <taxon>Dikarya</taxon>
        <taxon>Basidiomycota</taxon>
        <taxon>Agaricomycotina</taxon>
        <taxon>Agaricomycetes</taxon>
        <taxon>Agaricomycetidae</taxon>
        <taxon>Agaricales</taxon>
        <taxon>Agaricineae</taxon>
        <taxon>Psathyrellaceae</taxon>
        <taxon>Coprinellus</taxon>
    </lineage>
</organism>
<proteinExistence type="predicted"/>
<name>A0A4Y7SRU8_COPMI</name>
<dbReference type="Proteomes" id="UP000298030">
    <property type="component" value="Unassembled WGS sequence"/>
</dbReference>
<dbReference type="EMBL" id="QPFP01000065">
    <property type="protein sequence ID" value="TEB24590.1"/>
    <property type="molecule type" value="Genomic_DNA"/>
</dbReference>
<sequence length="203" mass="22952">MGRDVTPEEIVARDAAYAAVAGGDSLEARGMDHLSGEDLADIVRRHVGFILDEDQVLMTRDLIEYDDLNPRIVGAVVNGAKTVVKIIMKVINVIKGKIEKDKKRRGQYTSEFIGKMLQEQPKWNWAICHTKHTTKFAGKQGKDWFHRHEEFPVSFGKTIGYEIYWFKSGQFIRKGDGGYLNWAYGGKIANKSKDGKTITFGKK</sequence>
<evidence type="ECO:0000313" key="1">
    <source>
        <dbReference type="EMBL" id="TEB24590.1"/>
    </source>
</evidence>
<accession>A0A4Y7SRU8</accession>
<gene>
    <name evidence="1" type="ORF">FA13DRAFT_1739149</name>
</gene>
<dbReference type="AlphaFoldDB" id="A0A4Y7SRU8"/>
<protein>
    <submittedName>
        <fullName evidence="1">Uncharacterized protein</fullName>
    </submittedName>
</protein>
<reference evidence="1 2" key="1">
    <citation type="journal article" date="2019" name="Nat. Ecol. Evol.">
        <title>Megaphylogeny resolves global patterns of mushroom evolution.</title>
        <authorList>
            <person name="Varga T."/>
            <person name="Krizsan K."/>
            <person name="Foldi C."/>
            <person name="Dima B."/>
            <person name="Sanchez-Garcia M."/>
            <person name="Sanchez-Ramirez S."/>
            <person name="Szollosi G.J."/>
            <person name="Szarkandi J.G."/>
            <person name="Papp V."/>
            <person name="Albert L."/>
            <person name="Andreopoulos W."/>
            <person name="Angelini C."/>
            <person name="Antonin V."/>
            <person name="Barry K.W."/>
            <person name="Bougher N.L."/>
            <person name="Buchanan P."/>
            <person name="Buyck B."/>
            <person name="Bense V."/>
            <person name="Catcheside P."/>
            <person name="Chovatia M."/>
            <person name="Cooper J."/>
            <person name="Damon W."/>
            <person name="Desjardin D."/>
            <person name="Finy P."/>
            <person name="Geml J."/>
            <person name="Haridas S."/>
            <person name="Hughes K."/>
            <person name="Justo A."/>
            <person name="Karasinski D."/>
            <person name="Kautmanova I."/>
            <person name="Kiss B."/>
            <person name="Kocsube S."/>
            <person name="Kotiranta H."/>
            <person name="LaButti K.M."/>
            <person name="Lechner B.E."/>
            <person name="Liimatainen K."/>
            <person name="Lipzen A."/>
            <person name="Lukacs Z."/>
            <person name="Mihaltcheva S."/>
            <person name="Morgado L.N."/>
            <person name="Niskanen T."/>
            <person name="Noordeloos M.E."/>
            <person name="Ohm R.A."/>
            <person name="Ortiz-Santana B."/>
            <person name="Ovrebo C."/>
            <person name="Racz N."/>
            <person name="Riley R."/>
            <person name="Savchenko A."/>
            <person name="Shiryaev A."/>
            <person name="Soop K."/>
            <person name="Spirin V."/>
            <person name="Szebenyi C."/>
            <person name="Tomsovsky M."/>
            <person name="Tulloss R.E."/>
            <person name="Uehling J."/>
            <person name="Grigoriev I.V."/>
            <person name="Vagvolgyi C."/>
            <person name="Papp T."/>
            <person name="Martin F.M."/>
            <person name="Miettinen O."/>
            <person name="Hibbett D.S."/>
            <person name="Nagy L.G."/>
        </authorList>
    </citation>
    <scope>NUCLEOTIDE SEQUENCE [LARGE SCALE GENOMIC DNA]</scope>
    <source>
        <strain evidence="1 2">FP101781</strain>
    </source>
</reference>
<dbReference type="STRING" id="71717.A0A4Y7SRU8"/>
<dbReference type="OrthoDB" id="3685327at2759"/>
<comment type="caution">
    <text evidence="1">The sequence shown here is derived from an EMBL/GenBank/DDBJ whole genome shotgun (WGS) entry which is preliminary data.</text>
</comment>
<evidence type="ECO:0000313" key="2">
    <source>
        <dbReference type="Proteomes" id="UP000298030"/>
    </source>
</evidence>